<comment type="caution">
    <text evidence="1">The sequence shown here is derived from an EMBL/GenBank/DDBJ whole genome shotgun (WGS) entry which is preliminary data.</text>
</comment>
<sequence length="256" mass="29097">MNKIFLLILISFLYHKGYSQTKTIHVYVALCDNENQGIVPVPEKLGNGKDPKHNLYWGAGYGVKSFFKFKAKDWKLIKDFETDSPVLLDRVLFKHSIKNIYLLADAYDGAKIQTCIEDFLEASNSQNPISIHIDSETLRFGGDADLLSYIGHDGLMEFNVDISYKKEVVKKRDVIVLACYSQNYFSKEIAQAKANPILWTTHLMAPEAYTLKSAIDGWIKNETGKQIEERAAQTYNTYQKCGIKGARNLFTTGFKN</sequence>
<proteinExistence type="predicted"/>
<dbReference type="STRING" id="1317122.ATO12_05760"/>
<dbReference type="OrthoDB" id="1149281at2"/>
<dbReference type="RefSeq" id="WP_034246647.1">
    <property type="nucleotide sequence ID" value="NZ_AQRA01000011.1"/>
</dbReference>
<dbReference type="EMBL" id="AQRA01000011">
    <property type="protein sequence ID" value="EZH71882.1"/>
    <property type="molecule type" value="Genomic_DNA"/>
</dbReference>
<protein>
    <submittedName>
        <fullName evidence="1">Uncharacterized protein</fullName>
    </submittedName>
</protein>
<name>A0A023BPA5_9FLAO</name>
<organism evidence="1 2">
    <name type="scientific">Aquimarina atlantica</name>
    <dbReference type="NCBI Taxonomy" id="1317122"/>
    <lineage>
        <taxon>Bacteria</taxon>
        <taxon>Pseudomonadati</taxon>
        <taxon>Bacteroidota</taxon>
        <taxon>Flavobacteriia</taxon>
        <taxon>Flavobacteriales</taxon>
        <taxon>Flavobacteriaceae</taxon>
        <taxon>Aquimarina</taxon>
    </lineage>
</organism>
<reference evidence="1 2" key="1">
    <citation type="submission" date="2014-04" db="EMBL/GenBank/DDBJ databases">
        <title>Aquimarina sp. 22II-S11-z7 Genome Sequencing.</title>
        <authorList>
            <person name="Lai Q."/>
        </authorList>
    </citation>
    <scope>NUCLEOTIDE SEQUENCE [LARGE SCALE GENOMIC DNA]</scope>
    <source>
        <strain evidence="1 2">22II-S11-z7</strain>
    </source>
</reference>
<gene>
    <name evidence="1" type="ORF">ATO12_05760</name>
</gene>
<evidence type="ECO:0000313" key="1">
    <source>
        <dbReference type="EMBL" id="EZH71882.1"/>
    </source>
</evidence>
<dbReference type="AlphaFoldDB" id="A0A023BPA5"/>
<keyword evidence="2" id="KW-1185">Reference proteome</keyword>
<accession>A0A023BPA5</accession>
<evidence type="ECO:0000313" key="2">
    <source>
        <dbReference type="Proteomes" id="UP000023541"/>
    </source>
</evidence>
<dbReference type="Proteomes" id="UP000023541">
    <property type="component" value="Unassembled WGS sequence"/>
</dbReference>
<dbReference type="eggNOG" id="ENOG502Z7QK">
    <property type="taxonomic scope" value="Bacteria"/>
</dbReference>